<evidence type="ECO:0000256" key="4">
    <source>
        <dbReference type="ARBA" id="ARBA00022692"/>
    </source>
</evidence>
<evidence type="ECO:0000256" key="2">
    <source>
        <dbReference type="ARBA" id="ARBA00007885"/>
    </source>
</evidence>
<dbReference type="PANTHER" id="PTHR23036:SF86">
    <property type="entry name" value="PROLACTIN RECEPTOR"/>
    <property type="match status" value="1"/>
</dbReference>
<dbReference type="InterPro" id="IPR013783">
    <property type="entry name" value="Ig-like_fold"/>
</dbReference>
<evidence type="ECO:0000259" key="16">
    <source>
        <dbReference type="PROSITE" id="PS50853"/>
    </source>
</evidence>
<organism evidence="17 18">
    <name type="scientific">Albula goreensis</name>
    <dbReference type="NCBI Taxonomy" id="1534307"/>
    <lineage>
        <taxon>Eukaryota</taxon>
        <taxon>Metazoa</taxon>
        <taxon>Chordata</taxon>
        <taxon>Craniata</taxon>
        <taxon>Vertebrata</taxon>
        <taxon>Euteleostomi</taxon>
        <taxon>Actinopterygii</taxon>
        <taxon>Neopterygii</taxon>
        <taxon>Teleostei</taxon>
        <taxon>Albuliformes</taxon>
        <taxon>Albulidae</taxon>
        <taxon>Albula</taxon>
    </lineage>
</organism>
<keyword evidence="6" id="KW-0732">Signal</keyword>
<dbReference type="OrthoDB" id="8858139at2759"/>
<dbReference type="CDD" id="cd00063">
    <property type="entry name" value="FN3"/>
    <property type="match status" value="1"/>
</dbReference>
<keyword evidence="4 14" id="KW-0812">Transmembrane</keyword>
<feature type="region of interest" description="Disordered" evidence="15">
    <location>
        <begin position="365"/>
        <end position="451"/>
    </location>
</feature>
<evidence type="ECO:0000256" key="8">
    <source>
        <dbReference type="ARBA" id="ARBA00022833"/>
    </source>
</evidence>
<evidence type="ECO:0000313" key="18">
    <source>
        <dbReference type="Proteomes" id="UP000829720"/>
    </source>
</evidence>
<evidence type="ECO:0000256" key="15">
    <source>
        <dbReference type="SAM" id="MobiDB-lite"/>
    </source>
</evidence>
<dbReference type="GO" id="GO:0046872">
    <property type="term" value="F:metal ion binding"/>
    <property type="evidence" value="ECO:0007669"/>
    <property type="project" value="UniProtKB-KW"/>
</dbReference>
<keyword evidence="11 14" id="KW-1015">Disulfide bond</keyword>
<keyword evidence="5 14" id="KW-0479">Metal-binding</keyword>
<feature type="compositionally biased region" description="Basic and acidic residues" evidence="15">
    <location>
        <begin position="396"/>
        <end position="412"/>
    </location>
</feature>
<evidence type="ECO:0000256" key="12">
    <source>
        <dbReference type="ARBA" id="ARBA00023170"/>
    </source>
</evidence>
<evidence type="ECO:0000256" key="10">
    <source>
        <dbReference type="ARBA" id="ARBA00023136"/>
    </source>
</evidence>
<keyword evidence="18" id="KW-1185">Reference proteome</keyword>
<dbReference type="Gene3D" id="2.60.40.10">
    <property type="entry name" value="Immunoglobulins"/>
    <property type="match status" value="2"/>
</dbReference>
<sequence>MVLSAEDGRRGRLSYWRGLSLHQSVRERSLDIEKDFDMMWRDVGVTVILSLIFADVLESARYSPPGKPKLTGCRSPEKETFTCWWEPGSNGGLPTNYSLFYRKENSDTVYECPDYHTAGKNSCFFNKNDTSIWVNYNITVVATNALGSNISDPVDVDVVYIVQPHTPENVTVVVHTVDNDDPFLLVRWEPPRKADTRSGWITLVYELRVKLEKEDKWEEHFAGQQKQFNIFSPHSGEVYMVQVRCKPDHGFWSEWSSTAYVKVPDYIQKERSMWILIAVISAFIFLIFTWTLNVKRHSVKHFLLPPVPGPKIKGFDTQLLKSGKSDEVLGGLVIQGFPPTSDYDDLLVEYLEVYDDEQELVLDDKGLQDGRLKSKSPSDSDSGRGSCDSHTLLMEKCSEPKEDQSTLLKDKPGQVSRGPLERSNSHGHQLDAAESGDETNRSWPTVFSSQQHIHKPSYHSIPEISRQCPVPGNHCLSPHQSDNKESVKDNSCLGKPPGGYRCMQTYSEHNIHNIGLKRDATFQPSKSMEYVEVQKVEKENMLILKPIAKEVQDLYHLEFTGQDYSKVNGVVNDNVLLLQRETSAKYQEQGNPVENRPQHQTSKPIVSTAVPLPHEGVRVASNGYVDTAAILPTY</sequence>
<accession>A0A8T3E9B7</accession>
<feature type="domain" description="Fibronectin type-III" evidence="16">
    <location>
        <begin position="166"/>
        <end position="266"/>
    </location>
</feature>
<dbReference type="PROSITE" id="PS50853">
    <property type="entry name" value="FN3"/>
    <property type="match status" value="2"/>
</dbReference>
<dbReference type="Pfam" id="PF09067">
    <property type="entry name" value="EpoR_lig-bind"/>
    <property type="match status" value="1"/>
</dbReference>
<dbReference type="PANTHER" id="PTHR23036">
    <property type="entry name" value="CYTOKINE RECEPTOR"/>
    <property type="match status" value="1"/>
</dbReference>
<dbReference type="FunFam" id="2.60.40.10:FF:000287">
    <property type="entry name" value="Prolactin receptor"/>
    <property type="match status" value="1"/>
</dbReference>
<evidence type="ECO:0000256" key="3">
    <source>
        <dbReference type="ARBA" id="ARBA00019818"/>
    </source>
</evidence>
<evidence type="ECO:0000256" key="1">
    <source>
        <dbReference type="ARBA" id="ARBA00004479"/>
    </source>
</evidence>
<dbReference type="InterPro" id="IPR050379">
    <property type="entry name" value="Type-I_Cytokine_Rcpt"/>
</dbReference>
<dbReference type="Proteomes" id="UP000829720">
    <property type="component" value="Unassembled WGS sequence"/>
</dbReference>
<feature type="domain" description="Fibronectin type-III" evidence="16">
    <location>
        <begin position="64"/>
        <end position="164"/>
    </location>
</feature>
<dbReference type="AlphaFoldDB" id="A0A8T3E9B7"/>
<dbReference type="FunFam" id="2.60.40.10:FF:000358">
    <property type="entry name" value="Prolactin receptor"/>
    <property type="match status" value="1"/>
</dbReference>
<feature type="transmembrane region" description="Helical" evidence="14">
    <location>
        <begin position="272"/>
        <end position="292"/>
    </location>
</feature>
<dbReference type="InterPro" id="IPR003961">
    <property type="entry name" value="FN3_dom"/>
</dbReference>
<feature type="compositionally biased region" description="Basic and acidic residues" evidence="15">
    <location>
        <begin position="365"/>
        <end position="382"/>
    </location>
</feature>
<comment type="domain">
    <text evidence="14">The box 1 motif is required for JAK interaction and/or activation.</text>
</comment>
<feature type="compositionally biased region" description="Basic and acidic residues" evidence="15">
    <location>
        <begin position="419"/>
        <end position="431"/>
    </location>
</feature>
<dbReference type="InterPro" id="IPR036116">
    <property type="entry name" value="FN3_sf"/>
</dbReference>
<evidence type="ECO:0000256" key="7">
    <source>
        <dbReference type="ARBA" id="ARBA00022737"/>
    </source>
</evidence>
<evidence type="ECO:0000313" key="17">
    <source>
        <dbReference type="EMBL" id="KAI1904834.1"/>
    </source>
</evidence>
<dbReference type="InterPro" id="IPR015152">
    <property type="entry name" value="Growth/epo_recpt_lig-bind"/>
</dbReference>
<name>A0A8T3E9B7_9TELE</name>
<comment type="caution">
    <text evidence="17">The sequence shown here is derived from an EMBL/GenBank/DDBJ whole genome shotgun (WGS) entry which is preliminary data.</text>
</comment>
<dbReference type="EMBL" id="JAERUA010000001">
    <property type="protein sequence ID" value="KAI1904834.1"/>
    <property type="molecule type" value="Genomic_DNA"/>
</dbReference>
<keyword evidence="10 14" id="KW-0472">Membrane</keyword>
<gene>
    <name evidence="14" type="primary">PRLR</name>
    <name evidence="17" type="ORF">AGOR_G00009750</name>
</gene>
<comment type="domain">
    <text evidence="14">The WSXWS motif appears to be necessary for proper protein folding and thereby efficient intracellular transport and cell-surface receptor binding.</text>
</comment>
<comment type="similarity">
    <text evidence="2 14">Belongs to the type I cytokine receptor family. Type 1 subfamily.</text>
</comment>
<evidence type="ECO:0000256" key="11">
    <source>
        <dbReference type="ARBA" id="ARBA00023157"/>
    </source>
</evidence>
<keyword evidence="8 14" id="KW-0862">Zinc</keyword>
<evidence type="ECO:0000256" key="5">
    <source>
        <dbReference type="ARBA" id="ARBA00022723"/>
    </source>
</evidence>
<proteinExistence type="inferred from homology"/>
<comment type="subcellular location">
    <subcellularLocation>
        <location evidence="1 14">Membrane</location>
        <topology evidence="1 14">Single-pass type I membrane protein</topology>
    </subcellularLocation>
</comment>
<keyword evidence="13" id="KW-0325">Glycoprotein</keyword>
<keyword evidence="9 14" id="KW-1133">Transmembrane helix</keyword>
<protein>
    <recommendedName>
        <fullName evidence="3 14">Prolactin receptor</fullName>
        <shortName evidence="14">PRL-R</shortName>
    </recommendedName>
</protein>
<dbReference type="GO" id="GO:0004896">
    <property type="term" value="F:cytokine receptor activity"/>
    <property type="evidence" value="ECO:0007669"/>
    <property type="project" value="TreeGrafter"/>
</dbReference>
<dbReference type="GO" id="GO:0009897">
    <property type="term" value="C:external side of plasma membrane"/>
    <property type="evidence" value="ECO:0007669"/>
    <property type="project" value="TreeGrafter"/>
</dbReference>
<reference evidence="17" key="1">
    <citation type="submission" date="2021-01" db="EMBL/GenBank/DDBJ databases">
        <authorList>
            <person name="Zahm M."/>
            <person name="Roques C."/>
            <person name="Cabau C."/>
            <person name="Klopp C."/>
            <person name="Donnadieu C."/>
            <person name="Jouanno E."/>
            <person name="Lampietro C."/>
            <person name="Louis A."/>
            <person name="Herpin A."/>
            <person name="Echchiki A."/>
            <person name="Berthelot C."/>
            <person name="Parey E."/>
            <person name="Roest-Crollius H."/>
            <person name="Braasch I."/>
            <person name="Postlethwait J."/>
            <person name="Bobe J."/>
            <person name="Montfort J."/>
            <person name="Bouchez O."/>
            <person name="Begum T."/>
            <person name="Mejri S."/>
            <person name="Adams A."/>
            <person name="Chen W.-J."/>
            <person name="Guiguen Y."/>
        </authorList>
    </citation>
    <scope>NUCLEOTIDE SEQUENCE</scope>
    <source>
        <tissue evidence="17">Blood</tissue>
    </source>
</reference>
<keyword evidence="12 14" id="KW-0675">Receptor</keyword>
<feature type="region of interest" description="Disordered" evidence="15">
    <location>
        <begin position="475"/>
        <end position="494"/>
    </location>
</feature>
<evidence type="ECO:0000256" key="6">
    <source>
        <dbReference type="ARBA" id="ARBA00022729"/>
    </source>
</evidence>
<feature type="compositionally biased region" description="Polar residues" evidence="15">
    <location>
        <begin position="441"/>
        <end position="451"/>
    </location>
</feature>
<comment type="function">
    <text evidence="14">This is a receptor for the anterior pituitary hormone prolactin.</text>
</comment>
<evidence type="ECO:0000256" key="9">
    <source>
        <dbReference type="ARBA" id="ARBA00022989"/>
    </source>
</evidence>
<dbReference type="SMART" id="SM00060">
    <property type="entry name" value="FN3"/>
    <property type="match status" value="2"/>
</dbReference>
<keyword evidence="7" id="KW-0677">Repeat</keyword>
<evidence type="ECO:0000256" key="13">
    <source>
        <dbReference type="ARBA" id="ARBA00023180"/>
    </source>
</evidence>
<dbReference type="GO" id="GO:0019955">
    <property type="term" value="F:cytokine binding"/>
    <property type="evidence" value="ECO:0007669"/>
    <property type="project" value="TreeGrafter"/>
</dbReference>
<dbReference type="SUPFAM" id="SSF49265">
    <property type="entry name" value="Fibronectin type III"/>
    <property type="match status" value="2"/>
</dbReference>
<dbReference type="GO" id="GO:0043235">
    <property type="term" value="C:receptor complex"/>
    <property type="evidence" value="ECO:0007669"/>
    <property type="project" value="TreeGrafter"/>
</dbReference>
<evidence type="ECO:0000256" key="14">
    <source>
        <dbReference type="RuleBase" id="RU365035"/>
    </source>
</evidence>